<keyword evidence="2" id="KW-1003">Cell membrane</keyword>
<name>B6AM17_9BACT</name>
<evidence type="ECO:0000256" key="3">
    <source>
        <dbReference type="ARBA" id="ARBA00022692"/>
    </source>
</evidence>
<dbReference type="InterPro" id="IPR051539">
    <property type="entry name" value="T4SS-coupling_protein"/>
</dbReference>
<dbReference type="GO" id="GO:0005886">
    <property type="term" value="C:plasma membrane"/>
    <property type="evidence" value="ECO:0007669"/>
    <property type="project" value="UniProtKB-SubCell"/>
</dbReference>
<dbReference type="InterPro" id="IPR019476">
    <property type="entry name" value="T4SS_TraD_DNA-bd"/>
</dbReference>
<comment type="subcellular location">
    <subcellularLocation>
        <location evidence="1">Cell membrane</location>
        <topology evidence="1">Multi-pass membrane protein</topology>
    </subcellularLocation>
</comment>
<dbReference type="PANTHER" id="PTHR37937">
    <property type="entry name" value="CONJUGATIVE TRANSFER: DNA TRANSPORT"/>
    <property type="match status" value="1"/>
</dbReference>
<feature type="domain" description="Type IV secretion system coupling protein TraD DNA-binding" evidence="6">
    <location>
        <begin position="14"/>
        <end position="399"/>
    </location>
</feature>
<dbReference type="PANTHER" id="PTHR37937:SF1">
    <property type="entry name" value="CONJUGATIVE TRANSFER: DNA TRANSPORT"/>
    <property type="match status" value="1"/>
</dbReference>
<dbReference type="Pfam" id="PF10412">
    <property type="entry name" value="TrwB_AAD_bind"/>
    <property type="match status" value="1"/>
</dbReference>
<evidence type="ECO:0000256" key="1">
    <source>
        <dbReference type="ARBA" id="ARBA00004651"/>
    </source>
</evidence>
<evidence type="ECO:0000256" key="2">
    <source>
        <dbReference type="ARBA" id="ARBA00022475"/>
    </source>
</evidence>
<gene>
    <name evidence="7" type="ORF">CGL2_11277163</name>
</gene>
<accession>B6AM17</accession>
<reference evidence="7" key="1">
    <citation type="journal article" date="2004" name="Nature">
        <title>Community structure and metabolism through reconstruction of microbial genomes from the environment.</title>
        <authorList>
            <person name="Tyson G.W."/>
            <person name="Chapman J."/>
            <person name="Hugenholtz P."/>
            <person name="Allen E.E."/>
            <person name="Ram R.J."/>
            <person name="Richardson P.M."/>
            <person name="Solovyev V.V."/>
            <person name="Rubin E.M."/>
            <person name="Rokhsar D.S."/>
            <person name="Banfield J.F."/>
        </authorList>
    </citation>
    <scope>NUCLEOTIDE SEQUENCE [LARGE SCALE GENOMIC DNA]</scope>
</reference>
<protein>
    <submittedName>
        <fullName evidence="7">Plasmid coupling TrwB</fullName>
    </submittedName>
</protein>
<dbReference type="Gene3D" id="1.10.8.80">
    <property type="entry name" value="Magnesium chelatase subunit I, C-Terminal domain"/>
    <property type="match status" value="1"/>
</dbReference>
<sequence length="425" mass="47590">MFGKIFGKKTIPFRIPGIEFPRGAELEHILIPATTGSGKSQLIHQLLNRVLEGIDTAPDREKALITDPNGQFAETRGYKNDRVLNPFDRRSMKWNPFSEIKNEYDYKLLAAAAIPSADGKGDETEWRKYAQDMLADLMKGLHRAEKTDPREVQRLLSMVDPEALRPYLSGTSSESLLSGPNDRYFGSVIGVLSNALAAWEFLEPDGEFSIREWVRAGKGCLFLTYTDAQIEAMRPLLGCWLSLAIRETLSLPIEVDDRGLALRRVWFVCDELDSLGTVHGLSDALSRGRKPGLAVISAIQSIAQLRTRYGKDGSAALLACYVNKLVMRQGDFEDARHWSDYLGQTEEEWISRTWGHSSSGGGHASENQTLAARREIRQLLLPSELQEIPKFCGYARISGLSGIRPFRFEPRSFPKVAEAFLPKEV</sequence>
<keyword evidence="5" id="KW-0472">Membrane</keyword>
<evidence type="ECO:0000256" key="4">
    <source>
        <dbReference type="ARBA" id="ARBA00022989"/>
    </source>
</evidence>
<reference evidence="7" key="2">
    <citation type="journal article" date="2008" name="PLoS Biol.">
        <title>Population genomic analysis of strain variation in Leptospirillum group II bacteria involved in acid mine drainage formation.</title>
        <authorList>
            <person name="Simmons S.L."/>
            <person name="Dibartolo G."/>
            <person name="Denef V.J."/>
            <person name="Goltsman D.S."/>
            <person name="Thelen M.P."/>
            <person name="Banfield J.F."/>
        </authorList>
    </citation>
    <scope>NUCLEOTIDE SEQUENCE [LARGE SCALE GENOMIC DNA]</scope>
</reference>
<dbReference type="SUPFAM" id="SSF52540">
    <property type="entry name" value="P-loop containing nucleoside triphosphate hydrolases"/>
    <property type="match status" value="1"/>
</dbReference>
<dbReference type="Gene3D" id="3.40.50.300">
    <property type="entry name" value="P-loop containing nucleotide triphosphate hydrolases"/>
    <property type="match status" value="1"/>
</dbReference>
<dbReference type="EMBL" id="DS995259">
    <property type="protein sequence ID" value="EDZ39524.1"/>
    <property type="molecule type" value="Genomic_DNA"/>
</dbReference>
<proteinExistence type="predicted"/>
<dbReference type="InterPro" id="IPR027417">
    <property type="entry name" value="P-loop_NTPase"/>
</dbReference>
<dbReference type="AlphaFoldDB" id="B6AM17"/>
<evidence type="ECO:0000256" key="5">
    <source>
        <dbReference type="ARBA" id="ARBA00023136"/>
    </source>
</evidence>
<organism evidence="7">
    <name type="scientific">Leptospirillum sp. Group II '5-way CG'</name>
    <dbReference type="NCBI Taxonomy" id="419541"/>
    <lineage>
        <taxon>Bacteria</taxon>
        <taxon>Pseudomonadati</taxon>
        <taxon>Nitrospirota</taxon>
        <taxon>Nitrospiria</taxon>
        <taxon>Nitrospirales</taxon>
        <taxon>Nitrospiraceae</taxon>
        <taxon>Leptospirillum</taxon>
    </lineage>
</organism>
<evidence type="ECO:0000313" key="7">
    <source>
        <dbReference type="EMBL" id="EDZ39524.1"/>
    </source>
</evidence>
<keyword evidence="4" id="KW-1133">Transmembrane helix</keyword>
<evidence type="ECO:0000259" key="6">
    <source>
        <dbReference type="Pfam" id="PF10412"/>
    </source>
</evidence>
<dbReference type="CDD" id="cd01127">
    <property type="entry name" value="TrwB_TraG_TraD_VirD4"/>
    <property type="match status" value="1"/>
</dbReference>
<keyword evidence="3" id="KW-0812">Transmembrane</keyword>